<dbReference type="AlphaFoldDB" id="A0A6A4L5T2"/>
<dbReference type="Gene3D" id="2.90.10.30">
    <property type="match status" value="1"/>
</dbReference>
<dbReference type="InterPro" id="IPR000742">
    <property type="entry name" value="EGF"/>
</dbReference>
<keyword evidence="2" id="KW-0325">Glycoprotein</keyword>
<dbReference type="OrthoDB" id="1530339at2759"/>
<reference evidence="9 10" key="1">
    <citation type="journal article" date="2019" name="Genome Biol. Evol.">
        <title>The Rhododendron genome and chromosomal organization provide insight into shared whole-genome duplications across the heath family (Ericaceae).</title>
        <authorList>
            <person name="Soza V.L."/>
            <person name="Lindsley D."/>
            <person name="Waalkes A."/>
            <person name="Ramage E."/>
            <person name="Patwardhan R.P."/>
            <person name="Burton J.N."/>
            <person name="Adey A."/>
            <person name="Kumar A."/>
            <person name="Qiu R."/>
            <person name="Shendure J."/>
            <person name="Hall B."/>
        </authorList>
    </citation>
    <scope>NUCLEOTIDE SEQUENCE [LARGE SCALE GENOMIC DNA]</scope>
    <source>
        <strain evidence="9">RSF 1966-606</strain>
    </source>
</reference>
<feature type="domain" description="Bulb-type lectin" evidence="8">
    <location>
        <begin position="36"/>
        <end position="148"/>
    </location>
</feature>
<evidence type="ECO:0000256" key="4">
    <source>
        <dbReference type="SAM" id="MobiDB-lite"/>
    </source>
</evidence>
<feature type="compositionally biased region" description="Low complexity" evidence="4">
    <location>
        <begin position="973"/>
        <end position="986"/>
    </location>
</feature>
<dbReference type="SUPFAM" id="SSF51110">
    <property type="entry name" value="alpha-D-mannose-specific plant lectins"/>
    <property type="match status" value="1"/>
</dbReference>
<dbReference type="PANTHER" id="PTHR47976:SF60">
    <property type="entry name" value="RECEPTOR-LIKE SERINE_THREONINE-PROTEIN KINASE"/>
    <property type="match status" value="1"/>
</dbReference>
<evidence type="ECO:0000313" key="10">
    <source>
        <dbReference type="Proteomes" id="UP000428333"/>
    </source>
</evidence>
<name>A0A6A4L5T2_9ERIC</name>
<sequence length="999" mass="110708">MAFSFSPLLIPLLLHLIHLMTAFSPLPHSLSPNFTASYLQIDNNSNYGTFLATGPFSVRAAMTDTSYLAVVHIISDAVLWSASRDSILPSVNATIRLTATGLYIEDRGGEFVWSTPPFISPVSLLQLQESGNLVLLDRFNRSRSHEDLNQFEVQKGHVCSSKGSSARSEKGQRQLDSVQEGHIKRNCPRYKAEKGKGKDQSHDAAVVVHESDGELMDVHREAQRKGTGILRIGAPKSKKRASFALDLVSGDDLFGVVNTRGGKDPPRMARRLLVGQSLVSAISNRNLSMGDYRFTVTTDDGGGTRWGNSSVVVVQLALRALGVSEFRIAKLDYNGRFSIKNYDSSDYGTFTWVEEFRGPVDDCRIPNICSKIGVCSAMPVPTSSSFQCSCPPGFHVNNQTNKVVCLSMILCHQLVMLVEMVIQTYQLLIWNWEMAWTISQMILASLVCVVSTYPVSRNSLIELEIDGIPGLPVRFGYKELVAATENFKTQIEYLLSLPPHPAWPSLSPPPPSPSSSHHLICPPPLTLSDLLFANLNTSYNYSYLAHNLGAFLFTSDFNAVITNASCLGGGGHPRPIRHNPLVRLPKLPLRCQHPLLRHRYSRPRRRREVRVVTPPLSSPVDLFELQDSGNLVLRDQFVWPVHPTDTIVFGQRDVVMTWNGLTYWTLSMNTSVYKVSNLPASYMVLNETGLYLVGANSSVVVAQLALGVSNFRIAKLEYNGRFSIKNYYSSKWVEEFSGPVDDCRIPYICGKIGVWSAMPMPARSRLQCSCPPGFHVNNQTNEGCSPVSDSYYLPSACNASGNGDLKVPTSYMKLGDDQMGYMKALRVSTSAGPYGKNDSRNQPFPIAGLVVLAVTFIWVPVNHHSTFFLLFALEMHKQRRYLELVDPRLEGQVTSEKEVEKLVRVALCCVHQDPALRPSMVNVVGMLEGGYLVGVPRVEYLSFLPFFGQKRTEVPRIEAHNVQNGLVLVPQANANSNSNSRGSRNSFSYMSSQQVSGPR</sequence>
<comment type="caution">
    <text evidence="9">The sequence shown here is derived from an EMBL/GenBank/DDBJ whole genome shotgun (WGS) entry which is preliminary data.</text>
</comment>
<feature type="domain" description="EGF-like" evidence="7">
    <location>
        <begin position="359"/>
        <end position="400"/>
    </location>
</feature>
<accession>A0A6A4L5T2</accession>
<evidence type="ECO:0000259" key="8">
    <source>
        <dbReference type="PROSITE" id="PS50927"/>
    </source>
</evidence>
<evidence type="ECO:0000256" key="2">
    <source>
        <dbReference type="ARBA" id="ARBA00023180"/>
    </source>
</evidence>
<feature type="compositionally biased region" description="Polar residues" evidence="4">
    <location>
        <begin position="987"/>
        <end position="999"/>
    </location>
</feature>
<comment type="caution">
    <text evidence="3">Lacks conserved residue(s) required for the propagation of feature annotation.</text>
</comment>
<organism evidence="9 10">
    <name type="scientific">Rhododendron williamsianum</name>
    <dbReference type="NCBI Taxonomy" id="262921"/>
    <lineage>
        <taxon>Eukaryota</taxon>
        <taxon>Viridiplantae</taxon>
        <taxon>Streptophyta</taxon>
        <taxon>Embryophyta</taxon>
        <taxon>Tracheophyta</taxon>
        <taxon>Spermatophyta</taxon>
        <taxon>Magnoliopsida</taxon>
        <taxon>eudicotyledons</taxon>
        <taxon>Gunneridae</taxon>
        <taxon>Pentapetalae</taxon>
        <taxon>asterids</taxon>
        <taxon>Ericales</taxon>
        <taxon>Ericaceae</taxon>
        <taxon>Ericoideae</taxon>
        <taxon>Rhodoreae</taxon>
        <taxon>Rhododendron</taxon>
    </lineage>
</organism>
<proteinExistence type="predicted"/>
<keyword evidence="10" id="KW-1185">Reference proteome</keyword>
<dbReference type="InterPro" id="IPR036426">
    <property type="entry name" value="Bulb-type_lectin_dom_sf"/>
</dbReference>
<dbReference type="PANTHER" id="PTHR47976">
    <property type="entry name" value="G-TYPE LECTIN S-RECEPTOR-LIKE SERINE/THREONINE-PROTEIN KINASE SD2-5"/>
    <property type="match status" value="1"/>
</dbReference>
<keyword evidence="5" id="KW-0812">Transmembrane</keyword>
<dbReference type="CDD" id="cd00054">
    <property type="entry name" value="EGF_CA"/>
    <property type="match status" value="1"/>
</dbReference>
<keyword evidence="1 6" id="KW-0732">Signal</keyword>
<dbReference type="PROSITE" id="PS50026">
    <property type="entry name" value="EGF_3"/>
    <property type="match status" value="1"/>
</dbReference>
<dbReference type="Gene3D" id="2.10.25.10">
    <property type="entry name" value="Laminin"/>
    <property type="match status" value="1"/>
</dbReference>
<feature type="transmembrane region" description="Helical" evidence="5">
    <location>
        <begin position="846"/>
        <end position="873"/>
    </location>
</feature>
<feature type="chain" id="PRO_5025491759" description="Bulb-type lectin domain-containing protein" evidence="6">
    <location>
        <begin position="23"/>
        <end position="999"/>
    </location>
</feature>
<keyword evidence="5" id="KW-1133">Transmembrane helix</keyword>
<gene>
    <name evidence="9" type="ORF">C3L33_15241</name>
</gene>
<dbReference type="InterPro" id="IPR051343">
    <property type="entry name" value="G-type_lectin_kinases/EP1-like"/>
</dbReference>
<evidence type="ECO:0000256" key="6">
    <source>
        <dbReference type="SAM" id="SignalP"/>
    </source>
</evidence>
<dbReference type="Proteomes" id="UP000428333">
    <property type="component" value="Linkage Group LG09"/>
</dbReference>
<evidence type="ECO:0000256" key="3">
    <source>
        <dbReference type="PROSITE-ProRule" id="PRU00076"/>
    </source>
</evidence>
<keyword evidence="5" id="KW-0472">Membrane</keyword>
<keyword evidence="3" id="KW-0245">EGF-like domain</keyword>
<feature type="non-terminal residue" evidence="9">
    <location>
        <position position="1"/>
    </location>
</feature>
<feature type="signal peptide" evidence="6">
    <location>
        <begin position="1"/>
        <end position="22"/>
    </location>
</feature>
<dbReference type="EMBL" id="QEFC01002338">
    <property type="protein sequence ID" value="KAE9452862.1"/>
    <property type="molecule type" value="Genomic_DNA"/>
</dbReference>
<evidence type="ECO:0000313" key="9">
    <source>
        <dbReference type="EMBL" id="KAE9452862.1"/>
    </source>
</evidence>
<dbReference type="PROSITE" id="PS50927">
    <property type="entry name" value="BULB_LECTIN"/>
    <property type="match status" value="1"/>
</dbReference>
<evidence type="ECO:0008006" key="11">
    <source>
        <dbReference type="Google" id="ProtNLM"/>
    </source>
</evidence>
<protein>
    <recommendedName>
        <fullName evidence="11">Bulb-type lectin domain-containing protein</fullName>
    </recommendedName>
</protein>
<dbReference type="Gene3D" id="1.10.510.10">
    <property type="entry name" value="Transferase(Phosphotransferase) domain 1"/>
    <property type="match status" value="1"/>
</dbReference>
<feature type="region of interest" description="Disordered" evidence="4">
    <location>
        <begin position="973"/>
        <end position="999"/>
    </location>
</feature>
<dbReference type="InterPro" id="IPR001480">
    <property type="entry name" value="Bulb-type_lectin_dom"/>
</dbReference>
<evidence type="ECO:0000259" key="7">
    <source>
        <dbReference type="PROSITE" id="PS50026"/>
    </source>
</evidence>
<evidence type="ECO:0000256" key="1">
    <source>
        <dbReference type="ARBA" id="ARBA00022729"/>
    </source>
</evidence>
<evidence type="ECO:0000256" key="5">
    <source>
        <dbReference type="SAM" id="Phobius"/>
    </source>
</evidence>